<sequence length="137" mass="15867">MITDLYNHHFKYGIIRLSISQLYCQLQVISIRSVLLDKLMRHSYVPVELMIVTLTILVTRNNCATEITRTPYRIVVKGRMMCGNKGAYAVLLNIFEEVKCKFLISVYLNICFILGSKILSFKKTLQSLFIYTFQVTS</sequence>
<gene>
    <name evidence="1" type="ORF">BTMF_LOCUS14132</name>
</gene>
<dbReference type="AlphaFoldDB" id="A0A0R3R7Z5"/>
<evidence type="ECO:0000313" key="3">
    <source>
        <dbReference type="WBParaSite" id="BTMF_0001615101-mRNA-1"/>
    </source>
</evidence>
<protein>
    <submittedName>
        <fullName evidence="3">Transmembrane protein</fullName>
    </submittedName>
</protein>
<reference evidence="3" key="1">
    <citation type="submission" date="2017-02" db="UniProtKB">
        <authorList>
            <consortium name="WormBaseParasite"/>
        </authorList>
    </citation>
    <scope>IDENTIFICATION</scope>
</reference>
<accession>A0A0R3R7Z5</accession>
<dbReference type="Proteomes" id="UP000280834">
    <property type="component" value="Unassembled WGS sequence"/>
</dbReference>
<organism evidence="3">
    <name type="scientific">Brugia timori</name>
    <dbReference type="NCBI Taxonomy" id="42155"/>
    <lineage>
        <taxon>Eukaryota</taxon>
        <taxon>Metazoa</taxon>
        <taxon>Ecdysozoa</taxon>
        <taxon>Nematoda</taxon>
        <taxon>Chromadorea</taxon>
        <taxon>Rhabditida</taxon>
        <taxon>Spirurina</taxon>
        <taxon>Spiruromorpha</taxon>
        <taxon>Filarioidea</taxon>
        <taxon>Onchocercidae</taxon>
        <taxon>Brugia</taxon>
    </lineage>
</organism>
<evidence type="ECO:0000313" key="2">
    <source>
        <dbReference type="Proteomes" id="UP000280834"/>
    </source>
</evidence>
<reference evidence="1 2" key="2">
    <citation type="submission" date="2018-11" db="EMBL/GenBank/DDBJ databases">
        <authorList>
            <consortium name="Pathogen Informatics"/>
        </authorList>
    </citation>
    <scope>NUCLEOTIDE SEQUENCE [LARGE SCALE GENOMIC DNA]</scope>
</reference>
<dbReference type="EMBL" id="UZAG01020838">
    <property type="protein sequence ID" value="VDO48062.1"/>
    <property type="molecule type" value="Genomic_DNA"/>
</dbReference>
<keyword evidence="2" id="KW-1185">Reference proteome</keyword>
<proteinExistence type="predicted"/>
<name>A0A0R3R7Z5_9BILA</name>
<evidence type="ECO:0000313" key="1">
    <source>
        <dbReference type="EMBL" id="VDO48062.1"/>
    </source>
</evidence>
<dbReference type="WBParaSite" id="BTMF_0001615101-mRNA-1">
    <property type="protein sequence ID" value="BTMF_0001615101-mRNA-1"/>
    <property type="gene ID" value="BTMF_0001615101"/>
</dbReference>